<comment type="function">
    <text evidence="3">Involved in the methylcitric acid cycle. Catalyzes the cleavage of 2-methylisocitrate to yield pyruvate and succinate.</text>
</comment>
<dbReference type="InterPro" id="IPR039556">
    <property type="entry name" value="ICL/PEPM"/>
</dbReference>
<comment type="similarity">
    <text evidence="1">Belongs to the isocitrate lyase/PEP mutase superfamily. Methylisocitrate lyase family.</text>
</comment>
<dbReference type="PROSITE" id="PS00161">
    <property type="entry name" value="ISOCITRATE_LYASE"/>
    <property type="match status" value="1"/>
</dbReference>
<dbReference type="GO" id="GO:0046421">
    <property type="term" value="F:methylisocitrate lyase activity"/>
    <property type="evidence" value="ECO:0007669"/>
    <property type="project" value="UniProtKB-ARBA"/>
</dbReference>
<evidence type="ECO:0000256" key="2">
    <source>
        <dbReference type="ARBA" id="ARBA00051150"/>
    </source>
</evidence>
<dbReference type="PANTHER" id="PTHR42905">
    <property type="entry name" value="PHOSPHOENOLPYRUVATE CARBOXYLASE"/>
    <property type="match status" value="1"/>
</dbReference>
<accession>A0A931AIV5</accession>
<dbReference type="InterPro" id="IPR015813">
    <property type="entry name" value="Pyrv/PenolPyrv_kinase-like_dom"/>
</dbReference>
<dbReference type="Proteomes" id="UP000605361">
    <property type="component" value="Unassembled WGS sequence"/>
</dbReference>
<organism evidence="5 6">
    <name type="scientific">Nonomuraea cypriaca</name>
    <dbReference type="NCBI Taxonomy" id="1187855"/>
    <lineage>
        <taxon>Bacteria</taxon>
        <taxon>Bacillati</taxon>
        <taxon>Actinomycetota</taxon>
        <taxon>Actinomycetes</taxon>
        <taxon>Streptosporangiales</taxon>
        <taxon>Streptosporangiaceae</taxon>
        <taxon>Nonomuraea</taxon>
    </lineage>
</organism>
<dbReference type="AlphaFoldDB" id="A0A931AIV5"/>
<proteinExistence type="inferred from homology"/>
<dbReference type="PANTHER" id="PTHR42905:SF5">
    <property type="entry name" value="CARBOXYVINYL-CARBOXYPHOSPHONATE PHOSPHORYLMUTASE, CHLOROPLASTIC"/>
    <property type="match status" value="1"/>
</dbReference>
<evidence type="ECO:0000256" key="4">
    <source>
        <dbReference type="ARBA" id="ARBA00073849"/>
    </source>
</evidence>
<dbReference type="Pfam" id="PF13714">
    <property type="entry name" value="PEP_mutase"/>
    <property type="match status" value="1"/>
</dbReference>
<dbReference type="FunFam" id="3.20.20.60:FF:000009">
    <property type="entry name" value="2-methylisocitrate lyase"/>
    <property type="match status" value="1"/>
</dbReference>
<reference evidence="5" key="1">
    <citation type="submission" date="2020-11" db="EMBL/GenBank/DDBJ databases">
        <title>Whole-genome analyses of Nonomuraea sp. K274.</title>
        <authorList>
            <person name="Veyisoglu A."/>
        </authorList>
    </citation>
    <scope>NUCLEOTIDE SEQUENCE</scope>
    <source>
        <strain evidence="5">K274</strain>
    </source>
</reference>
<dbReference type="EMBL" id="JADOGI010000149">
    <property type="protein sequence ID" value="MBF8191174.1"/>
    <property type="molecule type" value="Genomic_DNA"/>
</dbReference>
<keyword evidence="6" id="KW-1185">Reference proteome</keyword>
<dbReference type="SUPFAM" id="SSF51621">
    <property type="entry name" value="Phosphoenolpyruvate/pyruvate domain"/>
    <property type="match status" value="1"/>
</dbReference>
<sequence>MSHGEGASGGGDSVTRHTTRLRELLSAPEILVAPGAYDGTGARLVRELGFRAVYLSGFQTSASMLGQPDVGYLTMTEMVARVAAFTEATGLPLIADADTGYGNPLNVRRAVRAYEAAGAAALHIEDQTFPKRCGHMLGRHVIARDEMIQKVRAAVDARRDPDFVIIARTDARTTMGLDEALDRGAAYHEAGADVLFIESPESEEEMRRICDTFRGVVPVLSNQIEGGRTPLVGMRALEEMGYALAIFSVGAAFAAAKGLRDYLETLATRGDTRPMLGNMTGFDEFNTLIGLDEHALLEEAYQVPDPPTRR</sequence>
<evidence type="ECO:0000256" key="3">
    <source>
        <dbReference type="ARBA" id="ARBA00058526"/>
    </source>
</evidence>
<dbReference type="Gene3D" id="3.20.20.60">
    <property type="entry name" value="Phosphoenolpyruvate-binding domains"/>
    <property type="match status" value="1"/>
</dbReference>
<evidence type="ECO:0000313" key="6">
    <source>
        <dbReference type="Proteomes" id="UP000605361"/>
    </source>
</evidence>
<dbReference type="CDD" id="cd00377">
    <property type="entry name" value="ICL_PEPM"/>
    <property type="match status" value="1"/>
</dbReference>
<comment type="catalytic activity">
    <reaction evidence="2">
        <text>3-hydroxybutane-1,2,3-tricarboxylate = pyruvate + succinate</text>
        <dbReference type="Rhea" id="RHEA:57504"/>
        <dbReference type="ChEBI" id="CHEBI:15361"/>
        <dbReference type="ChEBI" id="CHEBI:30031"/>
        <dbReference type="ChEBI" id="CHEBI:141790"/>
    </reaction>
</comment>
<comment type="caution">
    <text evidence="5">The sequence shown here is derived from an EMBL/GenBank/DDBJ whole genome shotgun (WGS) entry which is preliminary data.</text>
</comment>
<dbReference type="InterPro" id="IPR040442">
    <property type="entry name" value="Pyrv_kinase-like_dom_sf"/>
</dbReference>
<evidence type="ECO:0000256" key="1">
    <source>
        <dbReference type="ARBA" id="ARBA00009282"/>
    </source>
</evidence>
<name>A0A931AIV5_9ACTN</name>
<gene>
    <name evidence="5" type="ORF">ITP53_36790</name>
</gene>
<dbReference type="InterPro" id="IPR018523">
    <property type="entry name" value="Isocitrate_lyase_ph_CS"/>
</dbReference>
<keyword evidence="5" id="KW-0456">Lyase</keyword>
<evidence type="ECO:0000313" key="5">
    <source>
        <dbReference type="EMBL" id="MBF8191174.1"/>
    </source>
</evidence>
<protein>
    <recommendedName>
        <fullName evidence="4">2-methylisocitrate lyase</fullName>
    </recommendedName>
</protein>